<dbReference type="EMBL" id="CADCTA010000087">
    <property type="protein sequence ID" value="CAA9256268.1"/>
    <property type="molecule type" value="Genomic_DNA"/>
</dbReference>
<dbReference type="AlphaFoldDB" id="A0A6J4IM85"/>
<protein>
    <submittedName>
        <fullName evidence="1">Uncharacterized protein</fullName>
    </submittedName>
</protein>
<organism evidence="1">
    <name type="scientific">uncultured Chthoniobacterales bacterium</name>
    <dbReference type="NCBI Taxonomy" id="1836801"/>
    <lineage>
        <taxon>Bacteria</taxon>
        <taxon>Pseudomonadati</taxon>
        <taxon>Verrucomicrobiota</taxon>
        <taxon>Spartobacteria</taxon>
        <taxon>Chthoniobacterales</taxon>
        <taxon>environmental samples</taxon>
    </lineage>
</organism>
<name>A0A6J4IM85_9BACT</name>
<gene>
    <name evidence="1" type="ORF">AVDCRST_MAG42-2492</name>
</gene>
<sequence length="42" mass="4517">MKGAWGKRGSTQISLPAADGEALAEAIRLAWKRRAPARLQSP</sequence>
<accession>A0A6J4IM85</accession>
<evidence type="ECO:0000313" key="1">
    <source>
        <dbReference type="EMBL" id="CAA9256268.1"/>
    </source>
</evidence>
<reference evidence="1" key="1">
    <citation type="submission" date="2020-02" db="EMBL/GenBank/DDBJ databases">
        <authorList>
            <person name="Meier V. D."/>
        </authorList>
    </citation>
    <scope>NUCLEOTIDE SEQUENCE</scope>
    <source>
        <strain evidence="1">AVDCRST_MAG42</strain>
    </source>
</reference>
<proteinExistence type="predicted"/>